<proteinExistence type="predicted"/>
<sequence>MKNWIKKTLGHDFLERIMINYALFNPAYFPALQRLSGEKETRDAHTFLADSLARACNCFSSIN</sequence>
<keyword evidence="1" id="KW-0614">Plasmid</keyword>
<dbReference type="EMBL" id="CP000797">
    <property type="protein sequence ID" value="ABV16357.1"/>
    <property type="molecule type" value="Genomic_DNA"/>
</dbReference>
<organism evidence="1 2">
    <name type="scientific">Escherichia coli O139:H28 (strain E24377A / ETEC)</name>
    <dbReference type="NCBI Taxonomy" id="331111"/>
    <lineage>
        <taxon>Bacteria</taxon>
        <taxon>Pseudomonadati</taxon>
        <taxon>Pseudomonadota</taxon>
        <taxon>Gammaproteobacteria</taxon>
        <taxon>Enterobacterales</taxon>
        <taxon>Enterobacteriaceae</taxon>
        <taxon>Escherichia</taxon>
    </lineage>
</organism>
<protein>
    <submittedName>
        <fullName evidence="1">Uncharacterized protein</fullName>
    </submittedName>
</protein>
<name>A7ZGY5_ECO24</name>
<evidence type="ECO:0000313" key="2">
    <source>
        <dbReference type="Proteomes" id="UP000001122"/>
    </source>
</evidence>
<accession>A7ZGY5</accession>
<dbReference type="HOGENOM" id="CLU_2878659_0_0_6"/>
<gene>
    <name evidence="1" type="ordered locus">EcE24377A_D0041</name>
</gene>
<evidence type="ECO:0000313" key="1">
    <source>
        <dbReference type="EMBL" id="ABV16357.1"/>
    </source>
</evidence>
<dbReference type="AlphaFoldDB" id="A7ZGY5"/>
<dbReference type="KEGG" id="ecw:EcE24377A_D0041"/>
<dbReference type="Proteomes" id="UP000001122">
    <property type="component" value="Plasmid pETEC_73"/>
</dbReference>
<geneLocation type="plasmid" evidence="1 2">
    <name>pETEC_73</name>
</geneLocation>
<reference evidence="2" key="1">
    <citation type="journal article" date="2008" name="J. Bacteriol.">
        <title>The pangenome structure of Escherichia coli: comparative genomic analysis of E. coli commensal and pathogenic isolates.</title>
        <authorList>
            <person name="Rasko D.A."/>
            <person name="Rosovitz M.J."/>
            <person name="Myers G.S."/>
            <person name="Mongodin E.F."/>
            <person name="Fricke W.F."/>
            <person name="Gajer P."/>
            <person name="Crabtree J."/>
            <person name="Sebaihia M."/>
            <person name="Thomson N.R."/>
            <person name="Chaudhuri R."/>
            <person name="Henderson I.R."/>
            <person name="Sperandio V."/>
            <person name="Ravel J."/>
        </authorList>
    </citation>
    <scope>NUCLEOTIDE SEQUENCE [LARGE SCALE GENOMIC DNA]</scope>
    <source>
        <strain evidence="2">E24377A / ETEC</strain>
    </source>
</reference>
<keyword evidence="2" id="KW-1185">Reference proteome</keyword>